<evidence type="ECO:0000313" key="2">
    <source>
        <dbReference type="Proteomes" id="UP000253562"/>
    </source>
</evidence>
<name>A0A368KNE0_9BACT</name>
<gene>
    <name evidence="1" type="ORF">DTL42_17565</name>
</gene>
<dbReference type="GO" id="GO:0005829">
    <property type="term" value="C:cytosol"/>
    <property type="evidence" value="ECO:0007669"/>
    <property type="project" value="TreeGrafter"/>
</dbReference>
<dbReference type="PANTHER" id="PTHR30164">
    <property type="entry name" value="MTFA PEPTIDASE"/>
    <property type="match status" value="1"/>
</dbReference>
<proteinExistence type="predicted"/>
<evidence type="ECO:0008006" key="3">
    <source>
        <dbReference type="Google" id="ProtNLM"/>
    </source>
</evidence>
<accession>A0A368KNE0</accession>
<comment type="caution">
    <text evidence="1">The sequence shown here is derived from an EMBL/GenBank/DDBJ whole genome shotgun (WGS) entry which is preliminary data.</text>
</comment>
<dbReference type="Pfam" id="PF06167">
    <property type="entry name" value="Peptidase_M90"/>
    <property type="match status" value="1"/>
</dbReference>
<dbReference type="GO" id="GO:0004177">
    <property type="term" value="F:aminopeptidase activity"/>
    <property type="evidence" value="ECO:0007669"/>
    <property type="project" value="TreeGrafter"/>
</dbReference>
<dbReference type="EMBL" id="QPEX01000034">
    <property type="protein sequence ID" value="RCS44726.1"/>
    <property type="molecule type" value="Genomic_DNA"/>
</dbReference>
<dbReference type="PANTHER" id="PTHR30164:SF2">
    <property type="entry name" value="PROTEIN MTFA"/>
    <property type="match status" value="1"/>
</dbReference>
<sequence length="257" mass="29641">MIFKWLKNRRRRQLREETFSPAWLEILRENFAFFHCLTQAEQAKLCNDIQVFVAEKNWEGCGGLKMTDEVRVTVAAQACLLTLAFEDNYYDLVQSVLVYPDAYVAPNQTITKGGVVFEGESNREGEAWYRGPVILSWADAHAGGRRESAGHNLVFHEFAHQLDMQNGRDVDGTPPLPSAERYQQWAQVIPREFQQLQMECSHGLPTLLDCYGTTNIGEFFAVATECFFVQPKAMAHRHAELYQQFRDYYCQDPAQWQ</sequence>
<dbReference type="Proteomes" id="UP000253562">
    <property type="component" value="Unassembled WGS sequence"/>
</dbReference>
<dbReference type="AlphaFoldDB" id="A0A368KNE0"/>
<dbReference type="Gene3D" id="1.10.472.150">
    <property type="entry name" value="Glucose-regulated metallo-peptidase M90, N-terminal domain"/>
    <property type="match status" value="1"/>
</dbReference>
<dbReference type="SUPFAM" id="SSF55486">
    <property type="entry name" value="Metalloproteases ('zincins'), catalytic domain"/>
    <property type="match status" value="1"/>
</dbReference>
<dbReference type="InterPro" id="IPR042252">
    <property type="entry name" value="MtfA_N"/>
</dbReference>
<dbReference type="Gene3D" id="3.40.390.10">
    <property type="entry name" value="Collagenase (Catalytic Domain)"/>
    <property type="match status" value="1"/>
</dbReference>
<dbReference type="InterPro" id="IPR024079">
    <property type="entry name" value="MetalloPept_cat_dom_sf"/>
</dbReference>
<dbReference type="OrthoDB" id="9786424at2"/>
<dbReference type="GO" id="GO:0008237">
    <property type="term" value="F:metallopeptidase activity"/>
    <property type="evidence" value="ECO:0007669"/>
    <property type="project" value="InterPro"/>
</dbReference>
<dbReference type="InterPro" id="IPR010384">
    <property type="entry name" value="MtfA_fam"/>
</dbReference>
<dbReference type="CDD" id="cd20169">
    <property type="entry name" value="Peptidase_M90_mtfA"/>
    <property type="match status" value="1"/>
</dbReference>
<protein>
    <recommendedName>
        <fullName evidence="3">Protein MtfA</fullName>
    </recommendedName>
</protein>
<organism evidence="1 2">
    <name type="scientific">Bremerella cremea</name>
    <dbReference type="NCBI Taxonomy" id="1031537"/>
    <lineage>
        <taxon>Bacteria</taxon>
        <taxon>Pseudomonadati</taxon>
        <taxon>Planctomycetota</taxon>
        <taxon>Planctomycetia</taxon>
        <taxon>Pirellulales</taxon>
        <taxon>Pirellulaceae</taxon>
        <taxon>Bremerella</taxon>
    </lineage>
</organism>
<evidence type="ECO:0000313" key="1">
    <source>
        <dbReference type="EMBL" id="RCS44726.1"/>
    </source>
</evidence>
<reference evidence="1 2" key="1">
    <citation type="submission" date="2018-07" db="EMBL/GenBank/DDBJ databases">
        <title>Comparative genomes isolates from brazilian mangrove.</title>
        <authorList>
            <person name="De Araujo J.E."/>
            <person name="Taketani R.G."/>
            <person name="Silva M.C.P."/>
            <person name="Lourenco M.V."/>
            <person name="Oliveira V.M."/>
            <person name="Andreote F.D."/>
        </authorList>
    </citation>
    <scope>NUCLEOTIDE SEQUENCE [LARGE SCALE GENOMIC DNA]</scope>
    <source>
        <strain evidence="1 2">HEX PRIS-MGV</strain>
    </source>
</reference>
<dbReference type="RefSeq" id="WP_114370358.1">
    <property type="nucleotide sequence ID" value="NZ_QPEX01000034.1"/>
</dbReference>